<organism evidence="2 3">
    <name type="scientific">Streptomyces hebeiensis</name>
    <dbReference type="NCBI Taxonomy" id="229486"/>
    <lineage>
        <taxon>Bacteria</taxon>
        <taxon>Bacillati</taxon>
        <taxon>Actinomycetota</taxon>
        <taxon>Actinomycetes</taxon>
        <taxon>Kitasatosporales</taxon>
        <taxon>Streptomycetaceae</taxon>
        <taxon>Streptomyces</taxon>
    </lineage>
</organism>
<keyword evidence="3" id="KW-1185">Reference proteome</keyword>
<name>A0ABN1UWT7_9ACTN</name>
<protein>
    <submittedName>
        <fullName evidence="2">Uncharacterized protein</fullName>
    </submittedName>
</protein>
<evidence type="ECO:0000256" key="1">
    <source>
        <dbReference type="SAM" id="MobiDB-lite"/>
    </source>
</evidence>
<evidence type="ECO:0000313" key="3">
    <source>
        <dbReference type="Proteomes" id="UP001501371"/>
    </source>
</evidence>
<gene>
    <name evidence="2" type="ORF">GCM10009654_37650</name>
</gene>
<accession>A0ABN1UWT7</accession>
<comment type="caution">
    <text evidence="2">The sequence shown here is derived from an EMBL/GenBank/DDBJ whole genome shotgun (WGS) entry which is preliminary data.</text>
</comment>
<feature type="region of interest" description="Disordered" evidence="1">
    <location>
        <begin position="58"/>
        <end position="78"/>
    </location>
</feature>
<evidence type="ECO:0000313" key="2">
    <source>
        <dbReference type="EMBL" id="GAA1176858.1"/>
    </source>
</evidence>
<feature type="compositionally biased region" description="Basic and acidic residues" evidence="1">
    <location>
        <begin position="28"/>
        <end position="37"/>
    </location>
</feature>
<feature type="region of interest" description="Disordered" evidence="1">
    <location>
        <begin position="16"/>
        <end position="37"/>
    </location>
</feature>
<dbReference type="EMBL" id="BAAAKV010000032">
    <property type="protein sequence ID" value="GAA1176858.1"/>
    <property type="molecule type" value="Genomic_DNA"/>
</dbReference>
<proteinExistence type="predicted"/>
<dbReference type="Proteomes" id="UP001501371">
    <property type="component" value="Unassembled WGS sequence"/>
</dbReference>
<reference evidence="2 3" key="1">
    <citation type="journal article" date="2019" name="Int. J. Syst. Evol. Microbiol.">
        <title>The Global Catalogue of Microorganisms (GCM) 10K type strain sequencing project: providing services to taxonomists for standard genome sequencing and annotation.</title>
        <authorList>
            <consortium name="The Broad Institute Genomics Platform"/>
            <consortium name="The Broad Institute Genome Sequencing Center for Infectious Disease"/>
            <person name="Wu L."/>
            <person name="Ma J."/>
        </authorList>
    </citation>
    <scope>NUCLEOTIDE SEQUENCE [LARGE SCALE GENOMIC DNA]</scope>
    <source>
        <strain evidence="2 3">JCM 12696</strain>
    </source>
</reference>
<sequence>MRRRFAKVVGSGDVRVRGAGRGTRGARKPAERGRDCPEDYFTVRDRTDTDQVRRTYRKERPGRPRVKVCSTAHRRHPS</sequence>